<dbReference type="AlphaFoldDB" id="A0A9D4BWN7"/>
<name>A0A9D4BWN7_DREPO</name>
<feature type="region of interest" description="Disordered" evidence="8">
    <location>
        <begin position="155"/>
        <end position="181"/>
    </location>
</feature>
<dbReference type="GO" id="GO:0051301">
    <property type="term" value="P:cell division"/>
    <property type="evidence" value="ECO:0007669"/>
    <property type="project" value="UniProtKB-KW"/>
</dbReference>
<dbReference type="InterPro" id="IPR011989">
    <property type="entry name" value="ARM-like"/>
</dbReference>
<dbReference type="InterPro" id="IPR025977">
    <property type="entry name" value="Cnd3_C"/>
</dbReference>
<proteinExistence type="inferred from homology"/>
<evidence type="ECO:0000256" key="8">
    <source>
        <dbReference type="SAM" id="MobiDB-lite"/>
    </source>
</evidence>
<comment type="caution">
    <text evidence="10">The sequence shown here is derived from an EMBL/GenBank/DDBJ whole genome shotgun (WGS) entry which is preliminary data.</text>
</comment>
<evidence type="ECO:0000256" key="1">
    <source>
        <dbReference type="ARBA" id="ARBA00004286"/>
    </source>
</evidence>
<reference evidence="10" key="2">
    <citation type="submission" date="2020-11" db="EMBL/GenBank/DDBJ databases">
        <authorList>
            <person name="McCartney M.A."/>
            <person name="Auch B."/>
            <person name="Kono T."/>
            <person name="Mallez S."/>
            <person name="Becker A."/>
            <person name="Gohl D.M."/>
            <person name="Silverstein K.A.T."/>
            <person name="Koren S."/>
            <person name="Bechman K.B."/>
            <person name="Herman A."/>
            <person name="Abrahante J.E."/>
            <person name="Garbe J."/>
        </authorList>
    </citation>
    <scope>NUCLEOTIDE SEQUENCE</scope>
    <source>
        <strain evidence="10">Duluth1</strain>
        <tissue evidence="10">Whole animal</tissue>
    </source>
</reference>
<sequence>MDTADASSRKALETLMHNMLMADHVSHRLVKPIVARICALRGTAEAMIAYFAEIVSEIREPITVVEKDIESEKQRQINLKIVPGIQNEDAEVRNTAIQALGLCCYLSKDLLVTYIPLFMQASQIEVEGVQVTALQILFDLLLIFGLNIVDASETSSSGSADNGPQTSEQDASSVEKASDERNGTPSKLVAIICSFLEGEVVELRTCAAEGLSKLLLSGRVVSSKILFDLIYLWYNPLSEDETLLRVCLGTFFPLYAFASRSNQEVVEKAILPTLKTFLNAPPISPLAEILVQLTNTKLLTVNQAKENLSQDNPGHDNLLERGLQQDPLGPGLRPREAVVPDPQSDGD</sequence>
<dbReference type="GO" id="GO:0000793">
    <property type="term" value="C:condensed chromosome"/>
    <property type="evidence" value="ECO:0007669"/>
    <property type="project" value="TreeGrafter"/>
</dbReference>
<feature type="domain" description="Nuclear condensin complex subunit 3 C-terminal" evidence="9">
    <location>
        <begin position="81"/>
        <end position="305"/>
    </location>
</feature>
<evidence type="ECO:0000256" key="4">
    <source>
        <dbReference type="ARBA" id="ARBA00022618"/>
    </source>
</evidence>
<keyword evidence="11" id="KW-1185">Reference proteome</keyword>
<keyword evidence="6" id="KW-0226">DNA condensation</keyword>
<dbReference type="SUPFAM" id="SSF48371">
    <property type="entry name" value="ARM repeat"/>
    <property type="match status" value="1"/>
</dbReference>
<dbReference type="Gene3D" id="1.25.10.10">
    <property type="entry name" value="Leucine-rich Repeat Variant"/>
    <property type="match status" value="1"/>
</dbReference>
<protein>
    <recommendedName>
        <fullName evidence="9">Nuclear condensin complex subunit 3 C-terminal domain-containing protein</fullName>
    </recommendedName>
</protein>
<accession>A0A9D4BWN7</accession>
<evidence type="ECO:0000259" key="9">
    <source>
        <dbReference type="Pfam" id="PF12719"/>
    </source>
</evidence>
<dbReference type="GO" id="GO:0007076">
    <property type="term" value="P:mitotic chromosome condensation"/>
    <property type="evidence" value="ECO:0007669"/>
    <property type="project" value="InterPro"/>
</dbReference>
<dbReference type="EMBL" id="JAIWYP010000014">
    <property type="protein sequence ID" value="KAH3712367.1"/>
    <property type="molecule type" value="Genomic_DNA"/>
</dbReference>
<dbReference type="Proteomes" id="UP000828390">
    <property type="component" value="Unassembled WGS sequence"/>
</dbReference>
<comment type="subcellular location">
    <subcellularLocation>
        <location evidence="1">Chromosome</location>
    </subcellularLocation>
</comment>
<keyword evidence="4" id="KW-0132">Cell division</keyword>
<evidence type="ECO:0000313" key="11">
    <source>
        <dbReference type="Proteomes" id="UP000828390"/>
    </source>
</evidence>
<comment type="similarity">
    <text evidence="2">Belongs to the CND3 (condensin subunit 3) family.</text>
</comment>
<feature type="region of interest" description="Disordered" evidence="8">
    <location>
        <begin position="307"/>
        <end position="347"/>
    </location>
</feature>
<reference evidence="10" key="1">
    <citation type="journal article" date="2019" name="bioRxiv">
        <title>The Genome of the Zebra Mussel, Dreissena polymorpha: A Resource for Invasive Species Research.</title>
        <authorList>
            <person name="McCartney M.A."/>
            <person name="Auch B."/>
            <person name="Kono T."/>
            <person name="Mallez S."/>
            <person name="Zhang Y."/>
            <person name="Obille A."/>
            <person name="Becker A."/>
            <person name="Abrahante J.E."/>
            <person name="Garbe J."/>
            <person name="Badalamenti J.P."/>
            <person name="Herman A."/>
            <person name="Mangelson H."/>
            <person name="Liachko I."/>
            <person name="Sullivan S."/>
            <person name="Sone E.D."/>
            <person name="Koren S."/>
            <person name="Silverstein K.A.T."/>
            <person name="Beckman K.B."/>
            <person name="Gohl D.M."/>
        </authorList>
    </citation>
    <scope>NUCLEOTIDE SEQUENCE</scope>
    <source>
        <strain evidence="10">Duluth1</strain>
        <tissue evidence="10">Whole animal</tissue>
    </source>
</reference>
<evidence type="ECO:0000256" key="5">
    <source>
        <dbReference type="ARBA" id="ARBA00022776"/>
    </source>
</evidence>
<dbReference type="InterPro" id="IPR027165">
    <property type="entry name" value="CND3"/>
</dbReference>
<keyword evidence="5" id="KW-0498">Mitosis</keyword>
<keyword evidence="7" id="KW-0131">Cell cycle</keyword>
<organism evidence="10 11">
    <name type="scientific">Dreissena polymorpha</name>
    <name type="common">Zebra mussel</name>
    <name type="synonym">Mytilus polymorpha</name>
    <dbReference type="NCBI Taxonomy" id="45954"/>
    <lineage>
        <taxon>Eukaryota</taxon>
        <taxon>Metazoa</taxon>
        <taxon>Spiralia</taxon>
        <taxon>Lophotrochozoa</taxon>
        <taxon>Mollusca</taxon>
        <taxon>Bivalvia</taxon>
        <taxon>Autobranchia</taxon>
        <taxon>Heteroconchia</taxon>
        <taxon>Euheterodonta</taxon>
        <taxon>Imparidentia</taxon>
        <taxon>Neoheterodontei</taxon>
        <taxon>Myida</taxon>
        <taxon>Dreissenoidea</taxon>
        <taxon>Dreissenidae</taxon>
        <taxon>Dreissena</taxon>
    </lineage>
</organism>
<dbReference type="GO" id="GO:0005737">
    <property type="term" value="C:cytoplasm"/>
    <property type="evidence" value="ECO:0007669"/>
    <property type="project" value="TreeGrafter"/>
</dbReference>
<dbReference type="InterPro" id="IPR016024">
    <property type="entry name" value="ARM-type_fold"/>
</dbReference>
<evidence type="ECO:0000256" key="2">
    <source>
        <dbReference type="ARBA" id="ARBA00006533"/>
    </source>
</evidence>
<evidence type="ECO:0000256" key="6">
    <source>
        <dbReference type="ARBA" id="ARBA00023067"/>
    </source>
</evidence>
<gene>
    <name evidence="10" type="ORF">DPMN_072067</name>
</gene>
<dbReference type="PANTHER" id="PTHR14418:SF5">
    <property type="entry name" value="CONDENSIN COMPLEX SUBUNIT 3"/>
    <property type="match status" value="1"/>
</dbReference>
<dbReference type="Pfam" id="PF12719">
    <property type="entry name" value="Cnd3"/>
    <property type="match status" value="1"/>
</dbReference>
<evidence type="ECO:0000313" key="10">
    <source>
        <dbReference type="EMBL" id="KAH3712367.1"/>
    </source>
</evidence>
<dbReference type="PANTHER" id="PTHR14418">
    <property type="entry name" value="CONDENSIN COMPLEX SUBUNIT 3-RELATED"/>
    <property type="match status" value="1"/>
</dbReference>
<dbReference type="GO" id="GO:0000796">
    <property type="term" value="C:condensin complex"/>
    <property type="evidence" value="ECO:0007669"/>
    <property type="project" value="InterPro"/>
</dbReference>
<evidence type="ECO:0000256" key="3">
    <source>
        <dbReference type="ARBA" id="ARBA00022454"/>
    </source>
</evidence>
<evidence type="ECO:0000256" key="7">
    <source>
        <dbReference type="ARBA" id="ARBA00023306"/>
    </source>
</evidence>
<keyword evidence="3" id="KW-0158">Chromosome</keyword>
<feature type="compositionally biased region" description="Polar residues" evidence="8">
    <location>
        <begin position="155"/>
        <end position="172"/>
    </location>
</feature>